<organism evidence="1 2">
    <name type="scientific">Hyaloperonospora arabidopsidis (strain Emoy2)</name>
    <name type="common">Downy mildew agent</name>
    <name type="synonym">Peronospora arabidopsidis</name>
    <dbReference type="NCBI Taxonomy" id="559515"/>
    <lineage>
        <taxon>Eukaryota</taxon>
        <taxon>Sar</taxon>
        <taxon>Stramenopiles</taxon>
        <taxon>Oomycota</taxon>
        <taxon>Peronosporomycetes</taxon>
        <taxon>Peronosporales</taxon>
        <taxon>Peronosporaceae</taxon>
        <taxon>Hyaloperonospora</taxon>
    </lineage>
</organism>
<dbReference type="HOGENOM" id="CLU_2763285_0_0_1"/>
<protein>
    <submittedName>
        <fullName evidence="1">Uncharacterized protein</fullName>
    </submittedName>
</protein>
<name>M4C4U9_HYAAE</name>
<dbReference type="VEuPathDB" id="FungiDB:HpaG814119"/>
<accession>M4C4U9</accession>
<dbReference type="Proteomes" id="UP000011713">
    <property type="component" value="Unassembled WGS sequence"/>
</dbReference>
<proteinExistence type="predicted"/>
<dbReference type="InParanoid" id="M4C4U9"/>
<dbReference type="AlphaFoldDB" id="M4C4U9"/>
<dbReference type="EnsemblProtists" id="HpaT814119">
    <property type="protein sequence ID" value="HpaP814119"/>
    <property type="gene ID" value="HpaG814119"/>
</dbReference>
<evidence type="ECO:0000313" key="1">
    <source>
        <dbReference type="EnsemblProtists" id="HpaP814119"/>
    </source>
</evidence>
<evidence type="ECO:0000313" key="2">
    <source>
        <dbReference type="Proteomes" id="UP000011713"/>
    </source>
</evidence>
<reference evidence="2" key="1">
    <citation type="journal article" date="2010" name="Science">
        <title>Signatures of adaptation to obligate biotrophy in the Hyaloperonospora arabidopsidis genome.</title>
        <authorList>
            <person name="Baxter L."/>
            <person name="Tripathy S."/>
            <person name="Ishaque N."/>
            <person name="Boot N."/>
            <person name="Cabral A."/>
            <person name="Kemen E."/>
            <person name="Thines M."/>
            <person name="Ah-Fong A."/>
            <person name="Anderson R."/>
            <person name="Badejoko W."/>
            <person name="Bittner-Eddy P."/>
            <person name="Boore J.L."/>
            <person name="Chibucos M.C."/>
            <person name="Coates M."/>
            <person name="Dehal P."/>
            <person name="Delehaunty K."/>
            <person name="Dong S."/>
            <person name="Downton P."/>
            <person name="Dumas B."/>
            <person name="Fabro G."/>
            <person name="Fronick C."/>
            <person name="Fuerstenberg S.I."/>
            <person name="Fulton L."/>
            <person name="Gaulin E."/>
            <person name="Govers F."/>
            <person name="Hughes L."/>
            <person name="Humphray S."/>
            <person name="Jiang R.H."/>
            <person name="Judelson H."/>
            <person name="Kamoun S."/>
            <person name="Kyung K."/>
            <person name="Meijer H."/>
            <person name="Minx P."/>
            <person name="Morris P."/>
            <person name="Nelson J."/>
            <person name="Phuntumart V."/>
            <person name="Qutob D."/>
            <person name="Rehmany A."/>
            <person name="Rougon-Cardoso A."/>
            <person name="Ryden P."/>
            <person name="Torto-Alalibo T."/>
            <person name="Studholme D."/>
            <person name="Wang Y."/>
            <person name="Win J."/>
            <person name="Wood J."/>
            <person name="Clifton S.W."/>
            <person name="Rogers J."/>
            <person name="Van den Ackerveken G."/>
            <person name="Jones J.D."/>
            <person name="McDowell J.M."/>
            <person name="Beynon J."/>
            <person name="Tyler B.M."/>
        </authorList>
    </citation>
    <scope>NUCLEOTIDE SEQUENCE [LARGE SCALE GENOMIC DNA]</scope>
    <source>
        <strain evidence="2">Emoy2</strain>
    </source>
</reference>
<reference evidence="1" key="2">
    <citation type="submission" date="2015-06" db="UniProtKB">
        <authorList>
            <consortium name="EnsemblProtists"/>
        </authorList>
    </citation>
    <scope>IDENTIFICATION</scope>
    <source>
        <strain evidence="1">Emoy2</strain>
    </source>
</reference>
<keyword evidence="2" id="KW-1185">Reference proteome</keyword>
<dbReference type="EMBL" id="JH598256">
    <property type="status" value="NOT_ANNOTATED_CDS"/>
    <property type="molecule type" value="Genomic_DNA"/>
</dbReference>
<sequence>MDNTECVNMMIDPFHLDMVYPLKDKSSMVQLDAFKICIDQLKAYLPNYCIAFLKADNVAEYLGTELAVIC</sequence>